<sequence length="107" mass="12015">MQLLIMNFYTVGTITANKKGLCSAMLPKKNKNSRKESNKRPTWIARGTFHITEMQQVPRIKFTRGWDTLGGFMLAAGGSATVDRIVCRDPGTGEQAEVMCPRFVKDY</sequence>
<organism evidence="1 2">
    <name type="scientific">Phytophthora fragariaefolia</name>
    <dbReference type="NCBI Taxonomy" id="1490495"/>
    <lineage>
        <taxon>Eukaryota</taxon>
        <taxon>Sar</taxon>
        <taxon>Stramenopiles</taxon>
        <taxon>Oomycota</taxon>
        <taxon>Peronosporomycetes</taxon>
        <taxon>Peronosporales</taxon>
        <taxon>Peronosporaceae</taxon>
        <taxon>Phytophthora</taxon>
    </lineage>
</organism>
<name>A0A9W6TXI2_9STRA</name>
<dbReference type="Proteomes" id="UP001165121">
    <property type="component" value="Unassembled WGS sequence"/>
</dbReference>
<gene>
    <name evidence="1" type="ORF">Pfra01_000308200</name>
</gene>
<reference evidence="1" key="1">
    <citation type="submission" date="2023-04" db="EMBL/GenBank/DDBJ databases">
        <title>Phytophthora fragariaefolia NBRC 109709.</title>
        <authorList>
            <person name="Ichikawa N."/>
            <person name="Sato H."/>
            <person name="Tonouchi N."/>
        </authorList>
    </citation>
    <scope>NUCLEOTIDE SEQUENCE</scope>
    <source>
        <strain evidence="1">NBRC 109709</strain>
    </source>
</reference>
<keyword evidence="2" id="KW-1185">Reference proteome</keyword>
<comment type="caution">
    <text evidence="1">The sequence shown here is derived from an EMBL/GenBank/DDBJ whole genome shotgun (WGS) entry which is preliminary data.</text>
</comment>
<dbReference type="PANTHER" id="PTHR46599">
    <property type="entry name" value="PIGGYBAC TRANSPOSABLE ELEMENT-DERIVED PROTEIN 4"/>
    <property type="match status" value="1"/>
</dbReference>
<dbReference type="EMBL" id="BSXT01000241">
    <property type="protein sequence ID" value="GMF21946.1"/>
    <property type="molecule type" value="Genomic_DNA"/>
</dbReference>
<accession>A0A9W6TXI2</accession>
<protein>
    <submittedName>
        <fullName evidence="1">Unnamed protein product</fullName>
    </submittedName>
</protein>
<dbReference type="OrthoDB" id="7681398at2759"/>
<evidence type="ECO:0000313" key="2">
    <source>
        <dbReference type="Proteomes" id="UP001165121"/>
    </source>
</evidence>
<dbReference type="PANTHER" id="PTHR46599:SF3">
    <property type="entry name" value="PIGGYBAC TRANSPOSABLE ELEMENT-DERIVED PROTEIN 4"/>
    <property type="match status" value="1"/>
</dbReference>
<proteinExistence type="predicted"/>
<evidence type="ECO:0000313" key="1">
    <source>
        <dbReference type="EMBL" id="GMF21946.1"/>
    </source>
</evidence>
<dbReference type="AlphaFoldDB" id="A0A9W6TXI2"/>